<evidence type="ECO:0000256" key="1">
    <source>
        <dbReference type="ARBA" id="ARBA00005947"/>
    </source>
</evidence>
<keyword evidence="4" id="KW-1185">Reference proteome</keyword>
<dbReference type="InterPro" id="IPR000286">
    <property type="entry name" value="HDACs"/>
</dbReference>
<dbReference type="GO" id="GO:0004407">
    <property type="term" value="F:histone deacetylase activity"/>
    <property type="evidence" value="ECO:0007669"/>
    <property type="project" value="TreeGrafter"/>
</dbReference>
<accession>A0A521G1A4</accession>
<dbReference type="InterPro" id="IPR023801">
    <property type="entry name" value="His_deacetylse_dom"/>
</dbReference>
<comment type="caution">
    <text evidence="3">The sequence shown here is derived from an EMBL/GenBank/DDBJ whole genome shotgun (WGS) entry which is preliminary data.</text>
</comment>
<organism evidence="3 4">
    <name type="scientific">Candidatus Electronema aureum</name>
    <dbReference type="NCBI Taxonomy" id="2005002"/>
    <lineage>
        <taxon>Bacteria</taxon>
        <taxon>Pseudomonadati</taxon>
        <taxon>Thermodesulfobacteriota</taxon>
        <taxon>Desulfobulbia</taxon>
        <taxon>Desulfobulbales</taxon>
        <taxon>Desulfobulbaceae</taxon>
        <taxon>Candidatus Electronema</taxon>
    </lineage>
</organism>
<proteinExistence type="inferred from homology"/>
<dbReference type="AlphaFoldDB" id="A0A521G1A4"/>
<dbReference type="EMBL" id="NQJD01000017">
    <property type="protein sequence ID" value="TAA74814.1"/>
    <property type="molecule type" value="Genomic_DNA"/>
</dbReference>
<feature type="domain" description="Histone deacetylase" evidence="2">
    <location>
        <begin position="21"/>
        <end position="309"/>
    </location>
</feature>
<comment type="similarity">
    <text evidence="1">Belongs to the histone deacetylase family.</text>
</comment>
<dbReference type="GO" id="GO:0040029">
    <property type="term" value="P:epigenetic regulation of gene expression"/>
    <property type="evidence" value="ECO:0007669"/>
    <property type="project" value="TreeGrafter"/>
</dbReference>
<gene>
    <name evidence="3" type="ORF">CDV28_11750</name>
</gene>
<evidence type="ECO:0000313" key="4">
    <source>
        <dbReference type="Proteomes" id="UP000316238"/>
    </source>
</evidence>
<dbReference type="PANTHER" id="PTHR10625">
    <property type="entry name" value="HISTONE DEACETYLASE HDAC1-RELATED"/>
    <property type="match status" value="1"/>
</dbReference>
<dbReference type="CDD" id="cd09992">
    <property type="entry name" value="HDAC_classII"/>
    <property type="match status" value="1"/>
</dbReference>
<dbReference type="Pfam" id="PF00850">
    <property type="entry name" value="Hist_deacetyl"/>
    <property type="match status" value="1"/>
</dbReference>
<protein>
    <submittedName>
        <fullName evidence="3">Acetoin utilization deacetylase AcuC</fullName>
    </submittedName>
</protein>
<name>A0A521G1A4_9BACT</name>
<evidence type="ECO:0000313" key="3">
    <source>
        <dbReference type="EMBL" id="TAA74814.1"/>
    </source>
</evidence>
<dbReference type="InterPro" id="IPR037138">
    <property type="entry name" value="His_deacetylse_dom_sf"/>
</dbReference>
<dbReference type="PANTHER" id="PTHR10625:SF10">
    <property type="entry name" value="HISTONE DEACETYLASE HDAC1"/>
    <property type="match status" value="1"/>
</dbReference>
<dbReference type="PRINTS" id="PR01270">
    <property type="entry name" value="HDASUPER"/>
</dbReference>
<sequence>MRRTAIYKDDLFLQHQPGYGHPESPDRLRVIYDALDKENIGSRFVYPQFRPVSAETLQLNHSEDLVRRVTATQGHALMALDPDTHTSPRSNEAACLAVGALTDGIASIVRREIDNAFCLVRPPGHHAERENAMGFCLYNNVAVAARWAMQELGLQRIMIIDWDLHHGNGTQESFHEMNEVLYLSVHKYPYYPGTGSALENGTDKGEGYTVNVPLPGGQGDFEYARIFNELIVPVARQYQPELILISCGFDICKGDPLGDMRVTPEGIAYMTRKMVEVAEEVSGGRLLVTLEGGYNLDSMRDGSLAVLAELSGQPIDCDWPVNLSTEKAEQLAHSQADCPSLEQALLITKEFWQI</sequence>
<dbReference type="SUPFAM" id="SSF52768">
    <property type="entry name" value="Arginase/deacetylase"/>
    <property type="match status" value="1"/>
</dbReference>
<dbReference type="Gene3D" id="3.40.800.20">
    <property type="entry name" value="Histone deacetylase domain"/>
    <property type="match status" value="1"/>
</dbReference>
<dbReference type="Proteomes" id="UP000316238">
    <property type="component" value="Unassembled WGS sequence"/>
</dbReference>
<evidence type="ECO:0000259" key="2">
    <source>
        <dbReference type="Pfam" id="PF00850"/>
    </source>
</evidence>
<reference evidence="3" key="1">
    <citation type="submission" date="2017-07" db="EMBL/GenBank/DDBJ databases">
        <title>The cable genome - Insights into the physiology and evolution of filamentous bacteria capable of sulfide oxidation via long distance electron transfer.</title>
        <authorList>
            <person name="Thorup C."/>
            <person name="Bjerg J.T."/>
            <person name="Schreiber L."/>
            <person name="Nielsen L.P."/>
            <person name="Kjeldsen K.U."/>
            <person name="Boesen T."/>
            <person name="Boggild A."/>
            <person name="Meysman F."/>
            <person name="Geelhoed J."/>
            <person name="Schramm A."/>
        </authorList>
    </citation>
    <scope>NUCLEOTIDE SEQUENCE [LARGE SCALE GENOMIC DNA]</scope>
    <source>
        <strain evidence="3">GS</strain>
    </source>
</reference>
<dbReference type="InterPro" id="IPR023696">
    <property type="entry name" value="Ureohydrolase_dom_sf"/>
</dbReference>